<name>A0A6J7D7D6_9ZZZZ</name>
<keyword evidence="1" id="KW-0472">Membrane</keyword>
<feature type="transmembrane region" description="Helical" evidence="1">
    <location>
        <begin position="80"/>
        <end position="98"/>
    </location>
</feature>
<accession>A0A6J7D7D6</accession>
<evidence type="ECO:0000256" key="1">
    <source>
        <dbReference type="SAM" id="Phobius"/>
    </source>
</evidence>
<feature type="transmembrane region" description="Helical" evidence="1">
    <location>
        <begin position="160"/>
        <end position="186"/>
    </location>
</feature>
<feature type="transmembrane region" description="Helical" evidence="1">
    <location>
        <begin position="104"/>
        <end position="125"/>
    </location>
</feature>
<feature type="transmembrane region" description="Helical" evidence="1">
    <location>
        <begin position="137"/>
        <end position="154"/>
    </location>
</feature>
<dbReference type="AlphaFoldDB" id="A0A6J7D7D6"/>
<dbReference type="GO" id="GO:0005886">
    <property type="term" value="C:plasma membrane"/>
    <property type="evidence" value="ECO:0007669"/>
    <property type="project" value="TreeGrafter"/>
</dbReference>
<reference evidence="2" key="1">
    <citation type="submission" date="2020-05" db="EMBL/GenBank/DDBJ databases">
        <authorList>
            <person name="Chiriac C."/>
            <person name="Salcher M."/>
            <person name="Ghai R."/>
            <person name="Kavagutti S V."/>
        </authorList>
    </citation>
    <scope>NUCLEOTIDE SEQUENCE</scope>
</reference>
<dbReference type="EMBL" id="CAFBLU010000005">
    <property type="protein sequence ID" value="CAB4866121.1"/>
    <property type="molecule type" value="Genomic_DNA"/>
</dbReference>
<protein>
    <submittedName>
        <fullName evidence="2">Unannotated protein</fullName>
    </submittedName>
</protein>
<gene>
    <name evidence="2" type="ORF">UFOPK3444_00462</name>
</gene>
<sequence>MEAAGNIGAVDDSQVMAELHKKWKTLMALGVLALLAGLVCILVPAFASPVIGLFIGWLLVFGGVLQLIDAFSVKDGGRQVSRAIGALLTLGIGIWIVASDYHGTHALTVVLAIWFLASGSLRLIAGLMQRGTPGASLVMVNGVLSLILGGLILGDLPSSATWAIGLLVGIDLTFAGIALITTASAAKNAG</sequence>
<dbReference type="PANTHER" id="PTHR34989">
    <property type="entry name" value="PROTEIN HDED"/>
    <property type="match status" value="1"/>
</dbReference>
<keyword evidence="1" id="KW-0812">Transmembrane</keyword>
<proteinExistence type="predicted"/>
<dbReference type="Pfam" id="PF03729">
    <property type="entry name" value="DUF308"/>
    <property type="match status" value="1"/>
</dbReference>
<dbReference type="InterPro" id="IPR005325">
    <property type="entry name" value="DUF308_memb"/>
</dbReference>
<evidence type="ECO:0000313" key="2">
    <source>
        <dbReference type="EMBL" id="CAB4866121.1"/>
    </source>
</evidence>
<feature type="transmembrane region" description="Helical" evidence="1">
    <location>
        <begin position="50"/>
        <end position="68"/>
    </location>
</feature>
<keyword evidence="1" id="KW-1133">Transmembrane helix</keyword>
<organism evidence="2">
    <name type="scientific">freshwater metagenome</name>
    <dbReference type="NCBI Taxonomy" id="449393"/>
    <lineage>
        <taxon>unclassified sequences</taxon>
        <taxon>metagenomes</taxon>
        <taxon>ecological metagenomes</taxon>
    </lineage>
</organism>
<feature type="transmembrane region" description="Helical" evidence="1">
    <location>
        <begin position="26"/>
        <end position="44"/>
    </location>
</feature>
<dbReference type="InterPro" id="IPR052712">
    <property type="entry name" value="Acid_resist_chaperone_HdeD"/>
</dbReference>
<dbReference type="PANTHER" id="PTHR34989:SF1">
    <property type="entry name" value="PROTEIN HDED"/>
    <property type="match status" value="1"/>
</dbReference>